<dbReference type="HOGENOM" id="CLU_139800_1_0_6"/>
<evidence type="ECO:0000313" key="2">
    <source>
        <dbReference type="Proteomes" id="UP000018426"/>
    </source>
</evidence>
<dbReference type="EMBL" id="APOL01000048">
    <property type="protein sequence ID" value="ENU32148.1"/>
    <property type="molecule type" value="Genomic_DNA"/>
</dbReference>
<dbReference type="STRING" id="134533.GCA_001485085_01766"/>
<dbReference type="GO" id="GO:0043565">
    <property type="term" value="F:sequence-specific DNA binding"/>
    <property type="evidence" value="ECO:0007669"/>
    <property type="project" value="InterPro"/>
</dbReference>
<dbReference type="SUPFAM" id="SSF48295">
    <property type="entry name" value="TrpR-like"/>
    <property type="match status" value="1"/>
</dbReference>
<name>N8R9Q5_9GAMM</name>
<dbReference type="Proteomes" id="UP000018426">
    <property type="component" value="Unassembled WGS sequence"/>
</dbReference>
<dbReference type="InterPro" id="IPR010921">
    <property type="entry name" value="Trp_repressor/repl_initiator"/>
</dbReference>
<reference evidence="1 2" key="1">
    <citation type="submission" date="2013-02" db="EMBL/GenBank/DDBJ databases">
        <title>The Genome Sequence of Acinetobacter parvus NIPH 1103.</title>
        <authorList>
            <consortium name="The Broad Institute Genome Sequencing Platform"/>
            <consortium name="The Broad Institute Genome Sequencing Center for Infectious Disease"/>
            <person name="Cerqueira G."/>
            <person name="Feldgarden M."/>
            <person name="Courvalin P."/>
            <person name="Perichon B."/>
            <person name="Grillot-Courvalin C."/>
            <person name="Clermont D."/>
            <person name="Rocha E."/>
            <person name="Yoon E.-J."/>
            <person name="Nemec A."/>
            <person name="Walker B."/>
            <person name="Young S.K."/>
            <person name="Zeng Q."/>
            <person name="Gargeya S."/>
            <person name="Fitzgerald M."/>
            <person name="Haas B."/>
            <person name="Abouelleil A."/>
            <person name="Alvarado L."/>
            <person name="Arachchi H.M."/>
            <person name="Berlin A.M."/>
            <person name="Chapman S.B."/>
            <person name="Dewar J."/>
            <person name="Goldberg J."/>
            <person name="Griggs A."/>
            <person name="Gujja S."/>
            <person name="Hansen M."/>
            <person name="Howarth C."/>
            <person name="Imamovic A."/>
            <person name="Larimer J."/>
            <person name="McCowan C."/>
            <person name="Murphy C."/>
            <person name="Neiman D."/>
            <person name="Pearson M."/>
            <person name="Priest M."/>
            <person name="Roberts A."/>
            <person name="Saif S."/>
            <person name="Shea T."/>
            <person name="Sisk P."/>
            <person name="Sykes S."/>
            <person name="Wortman J."/>
            <person name="Nusbaum C."/>
            <person name="Birren B."/>
        </authorList>
    </citation>
    <scope>NUCLEOTIDE SEQUENCE [LARGE SCALE GENOMIC DNA]</scope>
    <source>
        <strain evidence="1 2">NIPH 1103</strain>
    </source>
</reference>
<dbReference type="AlphaFoldDB" id="N8R9Q5"/>
<protein>
    <recommendedName>
        <fullName evidence="3">Transposase</fullName>
    </recommendedName>
</protein>
<proteinExistence type="predicted"/>
<accession>N8R9Q5</accession>
<sequence length="60" mass="7163">MTRVLRSTQRDYSLIFKLSVVDQVEKGVMIYREAQDKYDIQGCSTVLVWLRKHDNLDWSQ</sequence>
<gene>
    <name evidence="1" type="ORF">F989_02911</name>
</gene>
<organism evidence="1 2">
    <name type="scientific">Acinetobacter parvus NIPH 1103</name>
    <dbReference type="NCBI Taxonomy" id="1217671"/>
    <lineage>
        <taxon>Bacteria</taxon>
        <taxon>Pseudomonadati</taxon>
        <taxon>Pseudomonadota</taxon>
        <taxon>Gammaproteobacteria</taxon>
        <taxon>Moraxellales</taxon>
        <taxon>Moraxellaceae</taxon>
        <taxon>Acinetobacter</taxon>
    </lineage>
</organism>
<evidence type="ECO:0000313" key="1">
    <source>
        <dbReference type="EMBL" id="ENU32148.1"/>
    </source>
</evidence>
<evidence type="ECO:0008006" key="3">
    <source>
        <dbReference type="Google" id="ProtNLM"/>
    </source>
</evidence>
<comment type="caution">
    <text evidence="1">The sequence shown here is derived from an EMBL/GenBank/DDBJ whole genome shotgun (WGS) entry which is preliminary data.</text>
</comment>